<dbReference type="EMBL" id="FODT01000005">
    <property type="protein sequence ID" value="SEO80904.1"/>
    <property type="molecule type" value="Genomic_DNA"/>
</dbReference>
<organism evidence="1 2">
    <name type="scientific">Rhodopseudomonas pseudopalustris</name>
    <dbReference type="NCBI Taxonomy" id="1513892"/>
    <lineage>
        <taxon>Bacteria</taxon>
        <taxon>Pseudomonadati</taxon>
        <taxon>Pseudomonadota</taxon>
        <taxon>Alphaproteobacteria</taxon>
        <taxon>Hyphomicrobiales</taxon>
        <taxon>Nitrobacteraceae</taxon>
        <taxon>Rhodopseudomonas</taxon>
    </lineage>
</organism>
<accession>A0A1H8SRF5</accession>
<name>A0A1H8SRF5_9BRAD</name>
<sequence>MAKRTAQVIGRRSEKQISGDRLFNEQALTLYSELVTSRDRLAPLPPVTSRDLTLSQMALHEVVWLFMTPPKGAATTLQLPDRLKDQLRELAQSRSLDLYATVIALVAVKLARERAGLNWADDLDNFNDLLDTLTFDHRRPKRAVIDTLRKLKTEIDARIAFVVAERAKGFTFPSSVELYSDRKNKRETPDQFFRRVYAKHVAQGMTQADLRKADPAFYNVFHVWCSRNRRRTESFLPATRPRRI</sequence>
<dbReference type="Proteomes" id="UP000199615">
    <property type="component" value="Unassembled WGS sequence"/>
</dbReference>
<dbReference type="OrthoDB" id="8477119at2"/>
<protein>
    <submittedName>
        <fullName evidence="1">Uncharacterized protein</fullName>
    </submittedName>
</protein>
<dbReference type="AlphaFoldDB" id="A0A1H8SRF5"/>
<evidence type="ECO:0000313" key="2">
    <source>
        <dbReference type="Proteomes" id="UP000199615"/>
    </source>
</evidence>
<gene>
    <name evidence="1" type="ORF">SAMN05444123_10525</name>
</gene>
<evidence type="ECO:0000313" key="1">
    <source>
        <dbReference type="EMBL" id="SEO80904.1"/>
    </source>
</evidence>
<proteinExistence type="predicted"/>
<reference evidence="2" key="1">
    <citation type="submission" date="2016-10" db="EMBL/GenBank/DDBJ databases">
        <authorList>
            <person name="Varghese N."/>
            <person name="Submissions S."/>
        </authorList>
    </citation>
    <scope>NUCLEOTIDE SEQUENCE [LARGE SCALE GENOMIC DNA]</scope>
    <source>
        <strain evidence="2">DSM 123</strain>
    </source>
</reference>
<dbReference type="RefSeq" id="WP_092683779.1">
    <property type="nucleotide sequence ID" value="NZ_FODT01000005.1"/>
</dbReference>
<keyword evidence="2" id="KW-1185">Reference proteome</keyword>